<dbReference type="KEGG" id="cap:CLDAP_13750"/>
<dbReference type="PANTHER" id="PTHR43806:SF11">
    <property type="entry name" value="CEREVISIN-RELATED"/>
    <property type="match status" value="1"/>
</dbReference>
<feature type="signal peptide" evidence="9">
    <location>
        <begin position="1"/>
        <end position="24"/>
    </location>
</feature>
<dbReference type="InterPro" id="IPR023827">
    <property type="entry name" value="Peptidase_S8_Asp-AS"/>
</dbReference>
<dbReference type="SUPFAM" id="SSF52743">
    <property type="entry name" value="Subtilisin-like"/>
    <property type="match status" value="2"/>
</dbReference>
<keyword evidence="14" id="KW-1185">Reference proteome</keyword>
<evidence type="ECO:0000256" key="3">
    <source>
        <dbReference type="ARBA" id="ARBA00022670"/>
    </source>
</evidence>
<evidence type="ECO:0000259" key="10">
    <source>
        <dbReference type="Pfam" id="PF00082"/>
    </source>
</evidence>
<dbReference type="Gene3D" id="3.40.50.200">
    <property type="entry name" value="Peptidase S8/S53 domain"/>
    <property type="match status" value="3"/>
</dbReference>
<protein>
    <submittedName>
        <fullName evidence="13">Peptidase S8 family protein</fullName>
    </submittedName>
</protein>
<dbReference type="RefSeq" id="WP_014432654.1">
    <property type="nucleotide sequence ID" value="NC_017079.1"/>
</dbReference>
<evidence type="ECO:0000256" key="2">
    <source>
        <dbReference type="ARBA" id="ARBA00022512"/>
    </source>
</evidence>
<dbReference type="InterPro" id="IPR050131">
    <property type="entry name" value="Peptidase_S8_subtilisin-like"/>
</dbReference>
<reference evidence="13 14" key="1">
    <citation type="submission" date="2012-02" db="EMBL/GenBank/DDBJ databases">
        <title>Complete genome sequence of Caldilinea aerophila DSM 14535 (= NBRC 102666).</title>
        <authorList>
            <person name="Oguchi A."/>
            <person name="Hosoyama A."/>
            <person name="Sekine M."/>
            <person name="Fukai R."/>
            <person name="Kato Y."/>
            <person name="Nakamura S."/>
            <person name="Hanada S."/>
            <person name="Yamazaki S."/>
            <person name="Fujita N."/>
        </authorList>
    </citation>
    <scope>NUCLEOTIDE SEQUENCE [LARGE SCALE GENOMIC DNA]</scope>
    <source>
        <strain evidence="14">DSM 14535 / JCM 11387 / NBRC 104270 / STL-6-O1</strain>
    </source>
</reference>
<dbReference type="GO" id="GO:0004252">
    <property type="term" value="F:serine-type endopeptidase activity"/>
    <property type="evidence" value="ECO:0007669"/>
    <property type="project" value="InterPro"/>
</dbReference>
<evidence type="ECO:0000256" key="1">
    <source>
        <dbReference type="ARBA" id="ARBA00011073"/>
    </source>
</evidence>
<dbReference type="PANTHER" id="PTHR43806">
    <property type="entry name" value="PEPTIDASE S8"/>
    <property type="match status" value="1"/>
</dbReference>
<feature type="domain" description="PA" evidence="11">
    <location>
        <begin position="682"/>
        <end position="769"/>
    </location>
</feature>
<name>I0I2C7_CALAS</name>
<dbReference type="Pfam" id="PF00082">
    <property type="entry name" value="Peptidase_S8"/>
    <property type="match status" value="1"/>
</dbReference>
<dbReference type="EMBL" id="AP012337">
    <property type="protein sequence ID" value="BAL99414.1"/>
    <property type="molecule type" value="Genomic_DNA"/>
</dbReference>
<accession>I0I2C7</accession>
<evidence type="ECO:0000256" key="9">
    <source>
        <dbReference type="SAM" id="SignalP"/>
    </source>
</evidence>
<evidence type="ECO:0000313" key="14">
    <source>
        <dbReference type="Proteomes" id="UP000007880"/>
    </source>
</evidence>
<dbReference type="InterPro" id="IPR015500">
    <property type="entry name" value="Peptidase_S8_subtilisin-rel"/>
</dbReference>
<evidence type="ECO:0000256" key="6">
    <source>
        <dbReference type="ARBA" id="ARBA00022825"/>
    </source>
</evidence>
<keyword evidence="4 9" id="KW-0732">Signal</keyword>
<feature type="domain" description="DUF4397" evidence="12">
    <location>
        <begin position="339"/>
        <end position="454"/>
    </location>
</feature>
<dbReference type="PROSITE" id="PS00136">
    <property type="entry name" value="SUBTILASE_ASP"/>
    <property type="match status" value="1"/>
</dbReference>
<dbReference type="InterPro" id="IPR000209">
    <property type="entry name" value="Peptidase_S8/S53_dom"/>
</dbReference>
<dbReference type="eggNOG" id="COG1404">
    <property type="taxonomic scope" value="Bacteria"/>
</dbReference>
<dbReference type="OrthoDB" id="9762689at2"/>
<comment type="caution">
    <text evidence="7">Lacks conserved residue(s) required for the propagation of feature annotation.</text>
</comment>
<dbReference type="GO" id="GO:0006508">
    <property type="term" value="P:proteolysis"/>
    <property type="evidence" value="ECO:0007669"/>
    <property type="project" value="UniProtKB-KW"/>
</dbReference>
<keyword evidence="2" id="KW-0134">Cell wall</keyword>
<dbReference type="InterPro" id="IPR003137">
    <property type="entry name" value="PA_domain"/>
</dbReference>
<evidence type="ECO:0000313" key="13">
    <source>
        <dbReference type="EMBL" id="BAL99414.1"/>
    </source>
</evidence>
<keyword evidence="6 8" id="KW-0720">Serine protease</keyword>
<dbReference type="InterPro" id="IPR025510">
    <property type="entry name" value="DUF4397"/>
</dbReference>
<dbReference type="PROSITE" id="PS51892">
    <property type="entry name" value="SUBTILASE"/>
    <property type="match status" value="1"/>
</dbReference>
<dbReference type="PATRIC" id="fig|926550.5.peg.1453"/>
<keyword evidence="2" id="KW-0964">Secreted</keyword>
<organism evidence="13 14">
    <name type="scientific">Caldilinea aerophila (strain DSM 14535 / JCM 11387 / NBRC 104270 / STL-6-O1)</name>
    <dbReference type="NCBI Taxonomy" id="926550"/>
    <lineage>
        <taxon>Bacteria</taxon>
        <taxon>Bacillati</taxon>
        <taxon>Chloroflexota</taxon>
        <taxon>Caldilineae</taxon>
        <taxon>Caldilineales</taxon>
        <taxon>Caldilineaceae</taxon>
        <taxon>Caldilinea</taxon>
    </lineage>
</organism>
<dbReference type="Gene3D" id="3.50.30.30">
    <property type="match status" value="1"/>
</dbReference>
<evidence type="ECO:0000259" key="12">
    <source>
        <dbReference type="Pfam" id="PF14344"/>
    </source>
</evidence>
<dbReference type="InterPro" id="IPR023828">
    <property type="entry name" value="Peptidase_S8_Ser-AS"/>
</dbReference>
<evidence type="ECO:0000256" key="4">
    <source>
        <dbReference type="ARBA" id="ARBA00022729"/>
    </source>
</evidence>
<evidence type="ECO:0000256" key="5">
    <source>
        <dbReference type="ARBA" id="ARBA00022801"/>
    </source>
</evidence>
<evidence type="ECO:0000259" key="11">
    <source>
        <dbReference type="Pfam" id="PF02225"/>
    </source>
</evidence>
<feature type="domain" description="Peptidase S8/S53" evidence="10">
    <location>
        <begin position="522"/>
        <end position="872"/>
    </location>
</feature>
<sequence>MRRTILNLLLVSALVLSMVTPLFAQDQTPDTPDNPFPNRIYLPAVAGSGGAQASDEDEDLSPPVTVVEVDAESVGGVTASAQPARPLPAWIAAAKLNAPAEIPNFNQLKLSPALATEGAQDVIIRLSQPSVSEVIAAATVRGAAVSSAEQVVQASAVEQQQAGVLAELQQLDPNAVVWGTTRVALNAVLANTTYDVLKELAKNPAVVAVRPVKNYERDLSETVPYIGAGIVQNAFGFDGTGVKVAVLDSGVDYTHAKLGGAGTLEAYRAAYGVDPSDPANKQRNGLFPTEKVVEGFDFVGEVWPNGPLAPDDDPIDFDGHGTHVADIIAGLPLPDPSRARVRVVHASPDAPNVDVLVNDGLAFADVAFREITGYATLPPGDYNVKVVPAGATTPVVIEANLTLEAGKEYTVIAKDLLASIGALVLVDDNSAPATGNAHVRFVHLSPDAPAVDIAVAGGPVLFANVAFGEVGAYTPVPAGRYDLEVRLAGTTTVVLSLPNVRLAAGRVYTAYAFGLVGDGSLTAGFSVDNSDQGGVGVAPGASLYAVKVCASTSPACSGVALIQAMDYILDPNGDGDTSDRVDIVNMSLGALYGQSFDDDLSQAVEHASALGVLTVASAGNSSDKPYVTGTPAAAPSALSVAQTSVPSAFLPFLQVLQPASIAGAYQAVFQPWSAPLTSVIEAPLQYGDGAGGNLLGCNPFPAGSLAGRVVLVDRGACAFSIKISNIAAGGGLAGIIGLVAPGEPFEGGFGGGNPDVPGFMISQADANRIKSGLAAGVVVRLDPTFGIPLVRHMVGSSSRGPAMSDNIIKPEIGAPGASVSAVVGTGTGVEPFGGTSGAAPMVSGAAALLKQAYPHRTIHELKAALVSTAETNIRNRPALGGGPLAPITRIGGGEVRVDRALTSPLVAYDAETGAPTLSFAFHEVSQTKLRLSKWVAVRNYSLKNMKLRVSADFRFADDAANGAVTVRVPRTVDVRANDWGYFEVKIEIDGAKLRNWNLNSGALGANGDALTVMEYDGYIYMTDLTDGANRIQIPWQVLPRKAADITLRNLRGADVQVRNRGVATATVESYSLIGANYNLPEGGPGEQNPTPDFHYLGYATYPVPAGFCSANPSFILAFAVNTWERQTHANAPLSVEIFLDTNQDGQDDYLVLNRDLTLNNLTDGRNVTWVANLRTGAANAFFFTDHYTNSGNTVLLLCGEQIGMNAANFFQPMNLNAYARDIYFTGEVTDSFEGITISPLGERYLGVFQNGGIGFTEIGFRKNDVLTVVDTGSRTNNTEFGLLLLYRPGAPVGAEAGVVIVR</sequence>
<proteinExistence type="inferred from homology"/>
<dbReference type="PROSITE" id="PS00138">
    <property type="entry name" value="SUBTILASE_SER"/>
    <property type="match status" value="1"/>
</dbReference>
<evidence type="ECO:0000256" key="8">
    <source>
        <dbReference type="RuleBase" id="RU003355"/>
    </source>
</evidence>
<dbReference type="PRINTS" id="PR00723">
    <property type="entry name" value="SUBTILISIN"/>
</dbReference>
<dbReference type="Pfam" id="PF14344">
    <property type="entry name" value="DUF4397"/>
    <property type="match status" value="1"/>
</dbReference>
<feature type="chain" id="PRO_5003629457" evidence="9">
    <location>
        <begin position="25"/>
        <end position="1302"/>
    </location>
</feature>
<evidence type="ECO:0000256" key="7">
    <source>
        <dbReference type="PROSITE-ProRule" id="PRU01240"/>
    </source>
</evidence>
<dbReference type="STRING" id="926550.CLDAP_13750"/>
<dbReference type="Pfam" id="PF02225">
    <property type="entry name" value="PA"/>
    <property type="match status" value="1"/>
</dbReference>
<comment type="similarity">
    <text evidence="1 7 8">Belongs to the peptidase S8 family.</text>
</comment>
<gene>
    <name evidence="13" type="ordered locus">CLDAP_13750</name>
</gene>
<keyword evidence="5 8" id="KW-0378">Hydrolase</keyword>
<keyword evidence="3 8" id="KW-0645">Protease</keyword>
<dbReference type="Proteomes" id="UP000007880">
    <property type="component" value="Chromosome"/>
</dbReference>
<dbReference type="HOGENOM" id="CLU_005356_0_0_0"/>
<dbReference type="InterPro" id="IPR036852">
    <property type="entry name" value="Peptidase_S8/S53_dom_sf"/>
</dbReference>